<dbReference type="Gene3D" id="1.10.287.130">
    <property type="match status" value="1"/>
</dbReference>
<dbReference type="Pfam" id="PF00512">
    <property type="entry name" value="HisKA"/>
    <property type="match status" value="1"/>
</dbReference>
<accession>A0A9Q3YPG4</accession>
<dbReference type="AlphaFoldDB" id="A0A9Q3YPG4"/>
<keyword evidence="5" id="KW-0418">Kinase</keyword>
<evidence type="ECO:0000256" key="7">
    <source>
        <dbReference type="PROSITE-ProRule" id="PRU00169"/>
    </source>
</evidence>
<dbReference type="PROSITE" id="PS50110">
    <property type="entry name" value="RESPONSE_REGULATORY"/>
    <property type="match status" value="1"/>
</dbReference>
<dbReference type="PROSITE" id="PS50109">
    <property type="entry name" value="HIS_KIN"/>
    <property type="match status" value="1"/>
</dbReference>
<dbReference type="SMART" id="SM00448">
    <property type="entry name" value="REC"/>
    <property type="match status" value="1"/>
</dbReference>
<dbReference type="Gene3D" id="3.40.50.2300">
    <property type="match status" value="1"/>
</dbReference>
<keyword evidence="9" id="KW-0472">Membrane</keyword>
<dbReference type="SUPFAM" id="SSF55874">
    <property type="entry name" value="ATPase domain of HSP90 chaperone/DNA topoisomerase II/histidine kinase"/>
    <property type="match status" value="1"/>
</dbReference>
<dbReference type="SUPFAM" id="SSF52172">
    <property type="entry name" value="CheY-like"/>
    <property type="match status" value="1"/>
</dbReference>
<name>A0A9Q3YPG4_9GAMM</name>
<dbReference type="InterPro" id="IPR001789">
    <property type="entry name" value="Sig_transdc_resp-reg_receiver"/>
</dbReference>
<keyword evidence="4" id="KW-0808">Transferase</keyword>
<evidence type="ECO:0000256" key="6">
    <source>
        <dbReference type="ARBA" id="ARBA00023012"/>
    </source>
</evidence>
<organism evidence="13 14">
    <name type="scientific">Alloalcanivorax marinus</name>
    <dbReference type="NCBI Taxonomy" id="1177169"/>
    <lineage>
        <taxon>Bacteria</taxon>
        <taxon>Pseudomonadati</taxon>
        <taxon>Pseudomonadota</taxon>
        <taxon>Gammaproteobacteria</taxon>
        <taxon>Oceanospirillales</taxon>
        <taxon>Alcanivoracaceae</taxon>
        <taxon>Alloalcanivorax</taxon>
    </lineage>
</organism>
<gene>
    <name evidence="13" type="ORF">LL252_09515</name>
</gene>
<evidence type="ECO:0000256" key="2">
    <source>
        <dbReference type="ARBA" id="ARBA00012438"/>
    </source>
</evidence>
<feature type="domain" description="Response regulatory" evidence="12">
    <location>
        <begin position="670"/>
        <end position="791"/>
    </location>
</feature>
<feature type="transmembrane region" description="Helical" evidence="9">
    <location>
        <begin position="213"/>
        <end position="233"/>
    </location>
</feature>
<evidence type="ECO:0000313" key="13">
    <source>
        <dbReference type="EMBL" id="MCC4308805.1"/>
    </source>
</evidence>
<feature type="transmembrane region" description="Helical" evidence="9">
    <location>
        <begin position="333"/>
        <end position="352"/>
    </location>
</feature>
<dbReference type="EC" id="2.7.13.3" evidence="2"/>
<sequence>MRRLLARLALVTLAWALSVPGTALTLDDTRDYYDAAPSLRWLDAREDRLDAQQALALLRNGGGQRLSETYPTLGFRDGDQWFLLPLTNRAAGDLWYLRAARPHLDRLDLYLFDEQGRRLTHWRAGDRVPFEQRPLAHHQLVFPLTLPPGEPRLLLFQAHGANVIDFPLSLRTPDNFNLFDGRWNFVNGFYFGAMAIMCLFNLLIFLSIREPSYLWYVLYLGVFGLNLFAREGLGFRWLWPDAPEWNHLCLAVLNLLTLASAMLFSCSFLELRHRAPALNRGLTLIAAALALIAPLAVLNFHFFIQFSSAIVFPWPFIAAGLALWQIRRGYRPALFFLIAFAAVAVSSTVYILKTFNLIPGHWMIENALQLGTFVEALLLSLALAHRMTTLKSENERIQREANEALERRVEERTRELNAALSARGEFLAVISHEIRTPLNSMIGTVDILHDSPLDDSQRRHLHVIEQSGATLINLIDDVLDYSRLDAGKMPIEQTPFDLPGLLQECTAPFEQAARRQATELRLSLDPSLGGYCVGDPVRLRQILVNLISNAVKFTDDGAIDVSARREDANRDYVLFEVSDTGIGIATDQLPKLFTFFQQAGQGGRRRHEEGGSGLGLAICRQLAEIMGGEIGVTSAEHQGSLFWFRLPLPPAAVDERAAAPAPLETGPGARLLIVDDNHVNLLVAEGLCRKLGHDCETAESGAEALATLLARPDGFDLVLMDCEMPDPDGFETTRAIHRLQREGRLPVIPVIALTAHAVPEKIAACHDAGMVGHIAKPVNLQRLNQALSAALRGIVASRSDSAATRQ</sequence>
<dbReference type="Pfam" id="PF00072">
    <property type="entry name" value="Response_reg"/>
    <property type="match status" value="1"/>
</dbReference>
<dbReference type="GO" id="GO:0000155">
    <property type="term" value="F:phosphorelay sensor kinase activity"/>
    <property type="evidence" value="ECO:0007669"/>
    <property type="project" value="InterPro"/>
</dbReference>
<dbReference type="CDD" id="cd17546">
    <property type="entry name" value="REC_hyHK_CKI1_RcsC-like"/>
    <property type="match status" value="1"/>
</dbReference>
<evidence type="ECO:0000256" key="9">
    <source>
        <dbReference type="SAM" id="Phobius"/>
    </source>
</evidence>
<dbReference type="SMART" id="SM00388">
    <property type="entry name" value="HisKA"/>
    <property type="match status" value="1"/>
</dbReference>
<dbReference type="InterPro" id="IPR004358">
    <property type="entry name" value="Sig_transdc_His_kin-like_C"/>
</dbReference>
<dbReference type="Pfam" id="PF07696">
    <property type="entry name" value="7TMR-DISMED2"/>
    <property type="match status" value="1"/>
</dbReference>
<feature type="transmembrane region" description="Helical" evidence="9">
    <location>
        <begin position="188"/>
        <end position="206"/>
    </location>
</feature>
<dbReference type="Pfam" id="PF07695">
    <property type="entry name" value="7TMR-DISM_7TM"/>
    <property type="match status" value="1"/>
</dbReference>
<comment type="caution">
    <text evidence="13">The sequence shown here is derived from an EMBL/GenBank/DDBJ whole genome shotgun (WGS) entry which is preliminary data.</text>
</comment>
<evidence type="ECO:0000256" key="10">
    <source>
        <dbReference type="SAM" id="SignalP"/>
    </source>
</evidence>
<dbReference type="PANTHER" id="PTHR43047">
    <property type="entry name" value="TWO-COMPONENT HISTIDINE PROTEIN KINASE"/>
    <property type="match status" value="1"/>
</dbReference>
<dbReference type="InterPro" id="IPR036097">
    <property type="entry name" value="HisK_dim/P_sf"/>
</dbReference>
<comment type="catalytic activity">
    <reaction evidence="1">
        <text>ATP + protein L-histidine = ADP + protein N-phospho-L-histidine.</text>
        <dbReference type="EC" id="2.7.13.3"/>
    </reaction>
</comment>
<feature type="transmembrane region" description="Helical" evidence="9">
    <location>
        <begin position="245"/>
        <end position="269"/>
    </location>
</feature>
<dbReference type="InterPro" id="IPR011623">
    <property type="entry name" value="7TMR_DISM_rcpt_extracell_dom1"/>
</dbReference>
<reference evidence="13" key="1">
    <citation type="submission" date="2021-10" db="EMBL/GenBank/DDBJ databases">
        <title>The diversity and Nitrogen Metabolism of Culturable Nitrate-Utilizing Bacteria Within the Oxygen Minimum Zone of the Changjiang (Yangtze River)Estuary.</title>
        <authorList>
            <person name="Zhang D."/>
            <person name="Zheng J."/>
            <person name="Liu S."/>
            <person name="He W."/>
        </authorList>
    </citation>
    <scope>NUCLEOTIDE SEQUENCE</scope>
    <source>
        <strain evidence="13">FXH-223</strain>
    </source>
</reference>
<dbReference type="InterPro" id="IPR036890">
    <property type="entry name" value="HATPase_C_sf"/>
</dbReference>
<dbReference type="Pfam" id="PF02518">
    <property type="entry name" value="HATPase_c"/>
    <property type="match status" value="1"/>
</dbReference>
<feature type="coiled-coil region" evidence="8">
    <location>
        <begin position="387"/>
        <end position="422"/>
    </location>
</feature>
<keyword evidence="6" id="KW-0902">Two-component regulatory system</keyword>
<evidence type="ECO:0000256" key="1">
    <source>
        <dbReference type="ARBA" id="ARBA00000085"/>
    </source>
</evidence>
<dbReference type="InterPro" id="IPR011006">
    <property type="entry name" value="CheY-like_superfamily"/>
</dbReference>
<keyword evidence="8" id="KW-0175">Coiled coil</keyword>
<feature type="chain" id="PRO_5040245771" description="histidine kinase" evidence="10">
    <location>
        <begin position="24"/>
        <end position="806"/>
    </location>
</feature>
<dbReference type="Proteomes" id="UP001108027">
    <property type="component" value="Unassembled WGS sequence"/>
</dbReference>
<dbReference type="FunFam" id="3.30.565.10:FF:000010">
    <property type="entry name" value="Sensor histidine kinase RcsC"/>
    <property type="match status" value="1"/>
</dbReference>
<dbReference type="SUPFAM" id="SSF47384">
    <property type="entry name" value="Homodimeric domain of signal transducing histidine kinase"/>
    <property type="match status" value="1"/>
</dbReference>
<dbReference type="RefSeq" id="WP_228233844.1">
    <property type="nucleotide sequence ID" value="NZ_JAJGNA010000009.1"/>
</dbReference>
<dbReference type="InterPro" id="IPR003594">
    <property type="entry name" value="HATPase_dom"/>
</dbReference>
<keyword evidence="9" id="KW-1133">Transmembrane helix</keyword>
<feature type="transmembrane region" description="Helical" evidence="9">
    <location>
        <begin position="310"/>
        <end position="326"/>
    </location>
</feature>
<evidence type="ECO:0000259" key="11">
    <source>
        <dbReference type="PROSITE" id="PS50109"/>
    </source>
</evidence>
<evidence type="ECO:0000313" key="14">
    <source>
        <dbReference type="Proteomes" id="UP001108027"/>
    </source>
</evidence>
<evidence type="ECO:0000256" key="5">
    <source>
        <dbReference type="ARBA" id="ARBA00022777"/>
    </source>
</evidence>
<feature type="modified residue" description="4-aspartylphosphate" evidence="7">
    <location>
        <position position="721"/>
    </location>
</feature>
<keyword evidence="9" id="KW-0812">Transmembrane</keyword>
<dbReference type="InterPro" id="IPR011622">
    <property type="entry name" value="7TMR_DISM_rcpt_extracell_dom2"/>
</dbReference>
<dbReference type="Gene3D" id="2.60.40.2380">
    <property type="match status" value="1"/>
</dbReference>
<evidence type="ECO:0000256" key="4">
    <source>
        <dbReference type="ARBA" id="ARBA00022679"/>
    </source>
</evidence>
<dbReference type="InterPro" id="IPR005467">
    <property type="entry name" value="His_kinase_dom"/>
</dbReference>
<dbReference type="CDD" id="cd16922">
    <property type="entry name" value="HATPase_EvgS-ArcB-TorS-like"/>
    <property type="match status" value="1"/>
</dbReference>
<feature type="signal peptide" evidence="10">
    <location>
        <begin position="1"/>
        <end position="23"/>
    </location>
</feature>
<dbReference type="PRINTS" id="PR00344">
    <property type="entry name" value="BCTRLSENSOR"/>
</dbReference>
<evidence type="ECO:0000259" key="12">
    <source>
        <dbReference type="PROSITE" id="PS50110"/>
    </source>
</evidence>
<dbReference type="CDD" id="cd00082">
    <property type="entry name" value="HisKA"/>
    <property type="match status" value="1"/>
</dbReference>
<keyword evidence="3 7" id="KW-0597">Phosphoprotein</keyword>
<evidence type="ECO:0000256" key="8">
    <source>
        <dbReference type="SAM" id="Coils"/>
    </source>
</evidence>
<dbReference type="SMART" id="SM00387">
    <property type="entry name" value="HATPase_c"/>
    <property type="match status" value="1"/>
</dbReference>
<feature type="domain" description="Histidine kinase" evidence="11">
    <location>
        <begin position="429"/>
        <end position="650"/>
    </location>
</feature>
<proteinExistence type="predicted"/>
<keyword evidence="10" id="KW-0732">Signal</keyword>
<dbReference type="InterPro" id="IPR003661">
    <property type="entry name" value="HisK_dim/P_dom"/>
</dbReference>
<dbReference type="Gene3D" id="3.30.565.10">
    <property type="entry name" value="Histidine kinase-like ATPase, C-terminal domain"/>
    <property type="match status" value="1"/>
</dbReference>
<keyword evidence="14" id="KW-1185">Reference proteome</keyword>
<feature type="transmembrane region" description="Helical" evidence="9">
    <location>
        <begin position="281"/>
        <end position="304"/>
    </location>
</feature>
<protein>
    <recommendedName>
        <fullName evidence="2">histidine kinase</fullName>
        <ecNumber evidence="2">2.7.13.3</ecNumber>
    </recommendedName>
</protein>
<evidence type="ECO:0000256" key="3">
    <source>
        <dbReference type="ARBA" id="ARBA00022553"/>
    </source>
</evidence>
<dbReference type="EMBL" id="JAJGNA010000009">
    <property type="protein sequence ID" value="MCC4308805.1"/>
    <property type="molecule type" value="Genomic_DNA"/>
</dbReference>